<dbReference type="Pfam" id="PF01351">
    <property type="entry name" value="RNase_HII"/>
    <property type="match status" value="1"/>
</dbReference>
<keyword evidence="10" id="KW-0255">Endonuclease</keyword>
<dbReference type="AlphaFoldDB" id="A0A6C0J7B3"/>
<dbReference type="GO" id="GO:0004523">
    <property type="term" value="F:RNA-DNA hybrid ribonuclease activity"/>
    <property type="evidence" value="ECO:0007669"/>
    <property type="project" value="UniProtKB-EC"/>
</dbReference>
<evidence type="ECO:0000259" key="13">
    <source>
        <dbReference type="PROSITE" id="PS51975"/>
    </source>
</evidence>
<dbReference type="GO" id="GO:0005737">
    <property type="term" value="C:cytoplasm"/>
    <property type="evidence" value="ECO:0007669"/>
    <property type="project" value="UniProtKB-SubCell"/>
</dbReference>
<comment type="subcellular location">
    <subcellularLocation>
        <location evidence="3">Cytoplasm</location>
    </subcellularLocation>
</comment>
<evidence type="ECO:0000256" key="3">
    <source>
        <dbReference type="ARBA" id="ARBA00004496"/>
    </source>
</evidence>
<keyword evidence="11" id="KW-0378">Hydrolase</keyword>
<evidence type="ECO:0000256" key="1">
    <source>
        <dbReference type="ARBA" id="ARBA00000077"/>
    </source>
</evidence>
<evidence type="ECO:0000256" key="7">
    <source>
        <dbReference type="ARBA" id="ARBA00022490"/>
    </source>
</evidence>
<keyword evidence="7" id="KW-0963">Cytoplasm</keyword>
<dbReference type="EC" id="3.1.26.4" evidence="5"/>
<evidence type="ECO:0000256" key="2">
    <source>
        <dbReference type="ARBA" id="ARBA00004065"/>
    </source>
</evidence>
<evidence type="ECO:0000256" key="5">
    <source>
        <dbReference type="ARBA" id="ARBA00012180"/>
    </source>
</evidence>
<dbReference type="EMBL" id="MN740329">
    <property type="protein sequence ID" value="QHU00760.1"/>
    <property type="molecule type" value="Genomic_DNA"/>
</dbReference>
<evidence type="ECO:0000256" key="10">
    <source>
        <dbReference type="ARBA" id="ARBA00022759"/>
    </source>
</evidence>
<keyword evidence="12" id="KW-0464">Manganese</keyword>
<evidence type="ECO:0000313" key="14">
    <source>
        <dbReference type="EMBL" id="QHU00760.1"/>
    </source>
</evidence>
<comment type="catalytic activity">
    <reaction evidence="1">
        <text>Endonucleolytic cleavage to 5'-phosphomonoester.</text>
        <dbReference type="EC" id="3.1.26.4"/>
    </reaction>
</comment>
<dbReference type="GO" id="GO:0043137">
    <property type="term" value="P:DNA replication, removal of RNA primer"/>
    <property type="evidence" value="ECO:0007669"/>
    <property type="project" value="TreeGrafter"/>
</dbReference>
<keyword evidence="9" id="KW-0479">Metal-binding</keyword>
<dbReference type="CDD" id="cd07182">
    <property type="entry name" value="RNase_HII_bacteria_HII_like"/>
    <property type="match status" value="1"/>
</dbReference>
<evidence type="ECO:0000256" key="12">
    <source>
        <dbReference type="ARBA" id="ARBA00023211"/>
    </source>
</evidence>
<accession>A0A6C0J7B3</accession>
<sequence length="228" mass="26252">MTTTLQKCMKSCVIEVGLDEAGRGPGLGPVYTSAVIWGDYEDENTKLLVKDSKLIASKKMICSYEYVIKHAHAYVYDYADVEEIIKYGIYNANMRSLHRCLDKLIDKGYLIEHILMDGNSFHKYKDISYDTVVKGDSKYYSIAAASIIAKYNRDKYINKLCNTYPILKNYGIHTNMGYLSSKHQAALKKYGYTEFHRHTWKNFKGLLYSPIKKPIIKKQVIVIKKNIT</sequence>
<dbReference type="InterPro" id="IPR012337">
    <property type="entry name" value="RNaseH-like_sf"/>
</dbReference>
<dbReference type="GO" id="GO:0032299">
    <property type="term" value="C:ribonuclease H2 complex"/>
    <property type="evidence" value="ECO:0007669"/>
    <property type="project" value="TreeGrafter"/>
</dbReference>
<comment type="similarity">
    <text evidence="4">Belongs to the RNase HII family.</text>
</comment>
<dbReference type="InterPro" id="IPR001352">
    <property type="entry name" value="RNase_HII/HIII"/>
</dbReference>
<evidence type="ECO:0000256" key="8">
    <source>
        <dbReference type="ARBA" id="ARBA00022722"/>
    </source>
</evidence>
<dbReference type="SUPFAM" id="SSF53098">
    <property type="entry name" value="Ribonuclease H-like"/>
    <property type="match status" value="1"/>
</dbReference>
<proteinExistence type="inferred from homology"/>
<dbReference type="Gene3D" id="3.30.420.10">
    <property type="entry name" value="Ribonuclease H-like superfamily/Ribonuclease H"/>
    <property type="match status" value="1"/>
</dbReference>
<dbReference type="InterPro" id="IPR036397">
    <property type="entry name" value="RNaseH_sf"/>
</dbReference>
<evidence type="ECO:0000256" key="11">
    <source>
        <dbReference type="ARBA" id="ARBA00022801"/>
    </source>
</evidence>
<name>A0A6C0J7B3_9ZZZZ</name>
<organism evidence="14">
    <name type="scientific">viral metagenome</name>
    <dbReference type="NCBI Taxonomy" id="1070528"/>
    <lineage>
        <taxon>unclassified sequences</taxon>
        <taxon>metagenomes</taxon>
        <taxon>organismal metagenomes</taxon>
    </lineage>
</organism>
<evidence type="ECO:0000256" key="4">
    <source>
        <dbReference type="ARBA" id="ARBA00007383"/>
    </source>
</evidence>
<evidence type="ECO:0000256" key="9">
    <source>
        <dbReference type="ARBA" id="ARBA00022723"/>
    </source>
</evidence>
<dbReference type="GO" id="GO:0006298">
    <property type="term" value="P:mismatch repair"/>
    <property type="evidence" value="ECO:0007669"/>
    <property type="project" value="TreeGrafter"/>
</dbReference>
<feature type="domain" description="RNase H type-2" evidence="13">
    <location>
        <begin position="13"/>
        <end position="212"/>
    </location>
</feature>
<dbReference type="GO" id="GO:0003723">
    <property type="term" value="F:RNA binding"/>
    <property type="evidence" value="ECO:0007669"/>
    <property type="project" value="InterPro"/>
</dbReference>
<protein>
    <recommendedName>
        <fullName evidence="6">Ribonuclease HII</fullName>
        <ecNumber evidence="5">3.1.26.4</ecNumber>
    </recommendedName>
</protein>
<comment type="function">
    <text evidence="2">Endonuclease that specifically degrades the RNA of RNA-DNA hybrids.</text>
</comment>
<dbReference type="GO" id="GO:0046872">
    <property type="term" value="F:metal ion binding"/>
    <property type="evidence" value="ECO:0007669"/>
    <property type="project" value="UniProtKB-KW"/>
</dbReference>
<reference evidence="14" key="1">
    <citation type="journal article" date="2020" name="Nature">
        <title>Giant virus diversity and host interactions through global metagenomics.</title>
        <authorList>
            <person name="Schulz F."/>
            <person name="Roux S."/>
            <person name="Paez-Espino D."/>
            <person name="Jungbluth S."/>
            <person name="Walsh D.A."/>
            <person name="Denef V.J."/>
            <person name="McMahon K.D."/>
            <person name="Konstantinidis K.T."/>
            <person name="Eloe-Fadrosh E.A."/>
            <person name="Kyrpides N.C."/>
            <person name="Woyke T."/>
        </authorList>
    </citation>
    <scope>NUCLEOTIDE SEQUENCE</scope>
    <source>
        <strain evidence="14">GVMAG-M-3300025860-20</strain>
    </source>
</reference>
<dbReference type="InterPro" id="IPR022898">
    <property type="entry name" value="RNase_HII"/>
</dbReference>
<dbReference type="InterPro" id="IPR024567">
    <property type="entry name" value="RNase_HII/HIII_dom"/>
</dbReference>
<dbReference type="PANTHER" id="PTHR10954">
    <property type="entry name" value="RIBONUCLEASE H2 SUBUNIT A"/>
    <property type="match status" value="1"/>
</dbReference>
<dbReference type="PROSITE" id="PS51975">
    <property type="entry name" value="RNASE_H_2"/>
    <property type="match status" value="1"/>
</dbReference>
<dbReference type="PANTHER" id="PTHR10954:SF23">
    <property type="entry name" value="RIBONUCLEASE"/>
    <property type="match status" value="1"/>
</dbReference>
<keyword evidence="8" id="KW-0540">Nuclease</keyword>
<evidence type="ECO:0000256" key="6">
    <source>
        <dbReference type="ARBA" id="ARBA00019179"/>
    </source>
</evidence>